<keyword evidence="4" id="KW-1185">Reference proteome</keyword>
<accession>A0A292PNS5</accession>
<dbReference type="Proteomes" id="UP001412239">
    <property type="component" value="Unassembled WGS sequence"/>
</dbReference>
<dbReference type="EMBL" id="LN891088">
    <property type="protein sequence ID" value="CUS09302.1"/>
    <property type="molecule type" value="Genomic_DNA"/>
</dbReference>
<feature type="region of interest" description="Disordered" evidence="2">
    <location>
        <begin position="30"/>
        <end position="61"/>
    </location>
</feature>
<sequence length="292" mass="32376">MFRLFTKLAPAAPRTEVQPSVQVRRFLTGTSESAGDTHPFSRAQPNLGASSRFSSEQTPRTVDGLQNCKSGDSASPLSLPGCPELFKCDVGQVMAKQYAQIEGLMSKQHSELKSDMTKTEARLESVVGRFRDELKSDMTGVKTELKGDIRELKSDMTKTEARLESVVGRFRDELKSDMTGVKTELKGDIRELKSDMTGVKTELKGDIRELKSDMAEKKRDLNSTVGEITKEVKNFSRKTYILVGSGMLTVPLLIDQYKSFMKLPWGAMPEASPEPSQLVSRSADIGKVEQKK</sequence>
<protein>
    <submittedName>
        <fullName evidence="3">Uncharacterized protein</fullName>
    </submittedName>
</protein>
<dbReference type="SUPFAM" id="SSF58113">
    <property type="entry name" value="Apolipoprotein A-I"/>
    <property type="match status" value="1"/>
</dbReference>
<reference evidence="3" key="1">
    <citation type="submission" date="2015-10" db="EMBL/GenBank/DDBJ databases">
        <authorList>
            <person name="Regsiter A."/>
            <person name="william w."/>
        </authorList>
    </citation>
    <scope>NUCLEOTIDE SEQUENCE</scope>
    <source>
        <strain evidence="3">Montdore</strain>
    </source>
</reference>
<feature type="coiled-coil region" evidence="1">
    <location>
        <begin position="200"/>
        <end position="227"/>
    </location>
</feature>
<evidence type="ECO:0000313" key="3">
    <source>
        <dbReference type="EMBL" id="CUS09302.1"/>
    </source>
</evidence>
<keyword evidence="1" id="KW-0175">Coiled coil</keyword>
<gene>
    <name evidence="3" type="ORF">GSTUAT00006613001</name>
</gene>
<dbReference type="Gene3D" id="1.20.120.20">
    <property type="entry name" value="Apolipoprotein"/>
    <property type="match status" value="1"/>
</dbReference>
<name>A0A292PNS5_9PEZI</name>
<proteinExistence type="predicted"/>
<organism evidence="3 4">
    <name type="scientific">Tuber aestivum</name>
    <name type="common">summer truffle</name>
    <dbReference type="NCBI Taxonomy" id="59557"/>
    <lineage>
        <taxon>Eukaryota</taxon>
        <taxon>Fungi</taxon>
        <taxon>Dikarya</taxon>
        <taxon>Ascomycota</taxon>
        <taxon>Pezizomycotina</taxon>
        <taxon>Pezizomycetes</taxon>
        <taxon>Pezizales</taxon>
        <taxon>Tuberaceae</taxon>
        <taxon>Tuber</taxon>
    </lineage>
</organism>
<feature type="region of interest" description="Disordered" evidence="2">
    <location>
        <begin position="269"/>
        <end position="292"/>
    </location>
</feature>
<evidence type="ECO:0000256" key="1">
    <source>
        <dbReference type="SAM" id="Coils"/>
    </source>
</evidence>
<dbReference type="AlphaFoldDB" id="A0A292PNS5"/>
<feature type="compositionally biased region" description="Polar residues" evidence="2">
    <location>
        <begin position="43"/>
        <end position="60"/>
    </location>
</feature>
<evidence type="ECO:0000313" key="4">
    <source>
        <dbReference type="Proteomes" id="UP001412239"/>
    </source>
</evidence>
<evidence type="ECO:0000256" key="2">
    <source>
        <dbReference type="SAM" id="MobiDB-lite"/>
    </source>
</evidence>